<feature type="domain" description="DUF637" evidence="2">
    <location>
        <begin position="1775"/>
        <end position="1966"/>
    </location>
</feature>
<reference evidence="3" key="1">
    <citation type="submission" date="2021-11" db="EMBL/GenBank/DDBJ databases">
        <title>Jinshanibacter sp. isolated from one year old Eriocheir sinensis.</title>
        <authorList>
            <person name="Li J.-Y."/>
            <person name="He W."/>
            <person name="Gao T.-H."/>
        </authorList>
    </citation>
    <scope>NUCLEOTIDE SEQUENCE</scope>
    <source>
        <strain evidence="3">LJY008</strain>
    </source>
</reference>
<evidence type="ECO:0000313" key="4">
    <source>
        <dbReference type="Proteomes" id="UP001139171"/>
    </source>
</evidence>
<dbReference type="GO" id="GO:0090729">
    <property type="term" value="F:toxin activity"/>
    <property type="evidence" value="ECO:0007669"/>
    <property type="project" value="UniProtKB-KW"/>
</dbReference>
<dbReference type="InterPro" id="IPR011050">
    <property type="entry name" value="Pectin_lyase_fold/virulence"/>
</dbReference>
<comment type="caution">
    <text evidence="3">The sequence shown here is derived from an EMBL/GenBank/DDBJ whole genome shotgun (WGS) entry which is preliminary data.</text>
</comment>
<dbReference type="Pfam" id="PF13332">
    <property type="entry name" value="Fil_haemagg_2"/>
    <property type="match status" value="5"/>
</dbReference>
<dbReference type="InterPro" id="IPR012334">
    <property type="entry name" value="Pectin_lyas_fold"/>
</dbReference>
<accession>A0A9X1SKY0</accession>
<dbReference type="GO" id="GO:0003824">
    <property type="term" value="F:catalytic activity"/>
    <property type="evidence" value="ECO:0007669"/>
    <property type="project" value="UniProtKB-ARBA"/>
</dbReference>
<evidence type="ECO:0000313" key="3">
    <source>
        <dbReference type="EMBL" id="MCD1126441.1"/>
    </source>
</evidence>
<evidence type="ECO:0000259" key="2">
    <source>
        <dbReference type="Pfam" id="PF04830"/>
    </source>
</evidence>
<dbReference type="InterPro" id="IPR006915">
    <property type="entry name" value="DUF637_hemagglutn_put"/>
</dbReference>
<dbReference type="InterPro" id="IPR025157">
    <property type="entry name" value="Hemagglutinin_rpt"/>
</dbReference>
<dbReference type="Proteomes" id="UP001139171">
    <property type="component" value="Unassembled WGS sequence"/>
</dbReference>
<sequence length="1981" mass="208521">MYANRIRLVSTEQGVGVNTGNLIARSGDIQISAEGKVTIHGGSSATNSLNAQANEIQVIHSATLSGNNLNLKAKNITQDAGSRSLAKSNASYQADNINLNGELVSEQNLQINARKLTTSTNAAINAKTSTINADENNWSGALMADEAYFQGQTLNLAPQGVLWGKQTLTLNTSLALNQQGSLLAGDLLNLTTPQWNSLNGLTATGVSATGELQNGGILNIQAADTRLNNTHLSAGQINLTGKNLFQDEKSVFNAQNNLTLNASHLELHGKSLSNGSLKLQGDKLTAGSNAKMSAQDSRWNLTDNIDWLGQASFNTLNVNALNLSNSDLIQSSGSSLFTVNQLVNNAGAQLYSGELVVYSPELYNMGLIQTTGAGQFTLNQFTNDTGAQLYANELTIDALMLNNQGLIQSTSDSWLTLDQLTNGFAAQLNAGSFTLIASQLNNQGSLQSTGETVLTLNQLTNQANAEIYASDLFLSTATLNNGGKITGRRYLDIFLNSAGSNLNSGEIAGEVVTLQSQGVFENHGILFGASELRLNAQNGQIINSQEAGLYSGGLLDLTANALLQQGNILADGDITLALSGTGPFDQQGTIASRESLLWLKTHGAINNQGVLYGHLLDLETPDALTNQGKISGDVISLTTGGVLSNQNNATITASNLITGSAQSITQQGKIQSGGSIDLTSRSQIDNTGFIGSLNDLFLKADSGLSNTNDAFLYSGRDMYLCANQVSNLLSNILAGRHLTIQKDYQGNKSAEIVNRSGVIETQTGDITLKADHIRNESDGGSAQQNKENFSIPGNGAVVIELHKDQPNTPLTKVDCFNNGGTGGGSAAGRCALFPKYDKDYTLTGLISRTTVNLPALVNAAKIVAGRNLNIDAGVIDNNLSRLLAANDVNITANTLNNISTKQGVTEEYYVYQFVEPKYADYIPASEFYKDGGSLKYARSANNVVSSEGEEYFATVEAGRIVNLNVQNEVRNESIKSYSMQIAPTLSAPAGLDNLDPRSGIENTIPDAIPTVNGFPLPAGNNGLFVWNLDPDSPYLITANPALGELGYLSQGGRASQIAGFSVLDRLMGRQPGFGPPHETGTQWTDINQYLGSAYFLNQLGLQPESRYRFLGDARYDTRYITDAILRQTGQRYIGGVGSDLNQMRWLIDNAAQASSSLGLAFGVSLSEKQIAQLSHSIVWWEPVTINGQSVLAPKLYLVAADKSNVSGSVISAQHVAITAGDINNDGGTIKADGMLHLVSHDALVNREGIIQAGDNLTIIAKNDIQNLSGTIEGRNVTLQSVDGNVVNQTLHQQTYINADGSESDQNANTALAFGVTGITAGIHAKENLGIAAGKDIQITGAELSAGQNITLNAGENIDITANETLNLRTGFTTTQGDHLLDVHQQKSHINAADGAVTLTAGDSINVIASNINANDNITLQAKEDIAILSARDQTSRTIDGKLQHATTDVQSSDIQSGHNLIINAGNDIVMQASTLNAKDNALLVAGNDLTLLSDAESSYDRTNIKDGYKIEQTITQQSTEINAGNNVLIGAGNDATLQATQINAGGDIRLQAEGDLRLLTAEESDYYYEKTKTGGFLSSQSYEEESYRTTHKISELNAGNNIAITSGGDSLYQATRLNAGNDIALTSTGGQIQFSAVENTDFLKVDSKSSSVITRVAGHGHNNTTQQFSEITQGGELTIQAEKGIRADIRQSSAQSLTTALEQMESTPETAWVAELAVRNDVEWRAVQDAYDKWEYDSKSLSPAAAAVIAIVVTVVTAGAGAAAGTATASAVSAATAAAVQTLAVQASISLINNQGDVGKVLKDLGSKDNVKSLAASVVAAGVIAGVDTQMGWSQGGEAASASYTPGSTAEQIATVTPVSQSGFDTWWTGNSQLSSWDIAQRTVMHSGISAGVDSAINGSNFLESFGTSLMFNAGNELGRASSWYIGENAALFGGDGSFGKSVIHGLNGGLIAELTGGDFAAGAGAGFATELASGLLVILR</sequence>
<dbReference type="InterPro" id="IPR010069">
    <property type="entry name" value="CdiA_FHA1_rpt"/>
</dbReference>
<keyword evidence="4" id="KW-1185">Reference proteome</keyword>
<gene>
    <name evidence="3" type="ORF">LPW36_10610</name>
</gene>
<organism evidence="3 4">
    <name type="scientific">Limnobaculum eriocheiris</name>
    <dbReference type="NCBI Taxonomy" id="2897391"/>
    <lineage>
        <taxon>Bacteria</taxon>
        <taxon>Pseudomonadati</taxon>
        <taxon>Pseudomonadota</taxon>
        <taxon>Gammaproteobacteria</taxon>
        <taxon>Enterobacterales</taxon>
        <taxon>Budviciaceae</taxon>
        <taxon>Limnobaculum</taxon>
    </lineage>
</organism>
<dbReference type="NCBIfam" id="TIGR01731">
    <property type="entry name" value="fil_hemag_20aa"/>
    <property type="match status" value="7"/>
</dbReference>
<dbReference type="EMBL" id="JAJNAG010000022">
    <property type="protein sequence ID" value="MCD1126441.1"/>
    <property type="molecule type" value="Genomic_DNA"/>
</dbReference>
<keyword evidence="1" id="KW-0800">Toxin</keyword>
<name>A0A9X1SKY0_9GAMM</name>
<dbReference type="Gene3D" id="2.160.20.10">
    <property type="entry name" value="Single-stranded right-handed beta-helix, Pectin lyase-like"/>
    <property type="match status" value="1"/>
</dbReference>
<dbReference type="SUPFAM" id="SSF51126">
    <property type="entry name" value="Pectin lyase-like"/>
    <property type="match status" value="1"/>
</dbReference>
<protein>
    <submittedName>
        <fullName evidence="3">DUF637 domain-containing protein</fullName>
    </submittedName>
</protein>
<proteinExistence type="predicted"/>
<dbReference type="Pfam" id="PF04830">
    <property type="entry name" value="DUF637"/>
    <property type="match status" value="1"/>
</dbReference>
<evidence type="ECO:0000256" key="1">
    <source>
        <dbReference type="ARBA" id="ARBA00022656"/>
    </source>
</evidence>